<proteinExistence type="predicted"/>
<name>A0ABW0VQH9_9BACL</name>
<comment type="caution">
    <text evidence="1">The sequence shown here is derived from an EMBL/GenBank/DDBJ whole genome shotgun (WGS) entry which is preliminary data.</text>
</comment>
<reference evidence="2" key="1">
    <citation type="journal article" date="2019" name="Int. J. Syst. Evol. Microbiol.">
        <title>The Global Catalogue of Microorganisms (GCM) 10K type strain sequencing project: providing services to taxonomists for standard genome sequencing and annotation.</title>
        <authorList>
            <consortium name="The Broad Institute Genomics Platform"/>
            <consortium name="The Broad Institute Genome Sequencing Center for Infectious Disease"/>
            <person name="Wu L."/>
            <person name="Ma J."/>
        </authorList>
    </citation>
    <scope>NUCLEOTIDE SEQUENCE [LARGE SCALE GENOMIC DNA]</scope>
    <source>
        <strain evidence="2">CGMCC 1.3240</strain>
    </source>
</reference>
<evidence type="ECO:0000313" key="1">
    <source>
        <dbReference type="EMBL" id="MFC5647825.1"/>
    </source>
</evidence>
<evidence type="ECO:0000313" key="2">
    <source>
        <dbReference type="Proteomes" id="UP001596047"/>
    </source>
</evidence>
<dbReference type="RefSeq" id="WP_379186281.1">
    <property type="nucleotide sequence ID" value="NZ_JBHSOW010000007.1"/>
</dbReference>
<dbReference type="Proteomes" id="UP001596047">
    <property type="component" value="Unassembled WGS sequence"/>
</dbReference>
<accession>A0ABW0VQH9</accession>
<dbReference type="EMBL" id="JBHSOW010000007">
    <property type="protein sequence ID" value="MFC5647825.1"/>
    <property type="molecule type" value="Genomic_DNA"/>
</dbReference>
<organism evidence="1 2">
    <name type="scientific">Paenibacillus solisilvae</name>
    <dbReference type="NCBI Taxonomy" id="2486751"/>
    <lineage>
        <taxon>Bacteria</taxon>
        <taxon>Bacillati</taxon>
        <taxon>Bacillota</taxon>
        <taxon>Bacilli</taxon>
        <taxon>Bacillales</taxon>
        <taxon>Paenibacillaceae</taxon>
        <taxon>Paenibacillus</taxon>
    </lineage>
</organism>
<gene>
    <name evidence="1" type="ORF">ACFPYJ_01580</name>
</gene>
<keyword evidence="2" id="KW-1185">Reference proteome</keyword>
<protein>
    <submittedName>
        <fullName evidence="1">Uncharacterized protein</fullName>
    </submittedName>
</protein>
<sequence>MKKFVKEVLTDTLHDVREHVRESENTRMAKAFYDGYDKATDICVGIITKKIEELFSKINSDSSLSKQEQFMLLKLNELKSETEKELRDFWSGNE</sequence>